<protein>
    <recommendedName>
        <fullName evidence="3">Non-haem dioxygenase N-terminal domain-containing protein</fullName>
    </recommendedName>
</protein>
<evidence type="ECO:0000313" key="4">
    <source>
        <dbReference type="EMBL" id="CAH2042071.1"/>
    </source>
</evidence>
<comment type="caution">
    <text evidence="4">The sequence shown here is derived from an EMBL/GenBank/DDBJ whole genome shotgun (WGS) entry which is preliminary data.</text>
</comment>
<reference evidence="4 5" key="1">
    <citation type="submission" date="2022-03" db="EMBL/GenBank/DDBJ databases">
        <authorList>
            <person name="Nunn A."/>
            <person name="Chopra R."/>
            <person name="Nunn A."/>
            <person name="Contreras Garrido A."/>
        </authorList>
    </citation>
    <scope>NUCLEOTIDE SEQUENCE [LARGE SCALE GENOMIC DNA]</scope>
</reference>
<accession>A0AAU9RGA7</accession>
<proteinExistence type="predicted"/>
<dbReference type="InterPro" id="IPR027443">
    <property type="entry name" value="IPNS-like_sf"/>
</dbReference>
<dbReference type="InterPro" id="IPR050231">
    <property type="entry name" value="Iron_ascorbate_oxido_reductase"/>
</dbReference>
<dbReference type="EMBL" id="CAJVSB020000155">
    <property type="protein sequence ID" value="CAH2042071.1"/>
    <property type="molecule type" value="Genomic_DNA"/>
</dbReference>
<dbReference type="GO" id="GO:0046872">
    <property type="term" value="F:metal ion binding"/>
    <property type="evidence" value="ECO:0007669"/>
    <property type="project" value="UniProtKB-KW"/>
</dbReference>
<name>A0AAU9RGA7_THLAR</name>
<dbReference type="Proteomes" id="UP000836841">
    <property type="component" value="Unassembled WGS sequence"/>
</dbReference>
<gene>
    <name evidence="4" type="ORF">TAV2_LOCUS4640</name>
</gene>
<dbReference type="SUPFAM" id="SSF51197">
    <property type="entry name" value="Clavaminate synthase-like"/>
    <property type="match status" value="1"/>
</dbReference>
<feature type="domain" description="Non-haem dioxygenase N-terminal" evidence="3">
    <location>
        <begin position="31"/>
        <end position="131"/>
    </location>
</feature>
<dbReference type="InterPro" id="IPR026992">
    <property type="entry name" value="DIOX_N"/>
</dbReference>
<organism evidence="4 5">
    <name type="scientific">Thlaspi arvense</name>
    <name type="common">Field penny-cress</name>
    <dbReference type="NCBI Taxonomy" id="13288"/>
    <lineage>
        <taxon>Eukaryota</taxon>
        <taxon>Viridiplantae</taxon>
        <taxon>Streptophyta</taxon>
        <taxon>Embryophyta</taxon>
        <taxon>Tracheophyta</taxon>
        <taxon>Spermatophyta</taxon>
        <taxon>Magnoliopsida</taxon>
        <taxon>eudicotyledons</taxon>
        <taxon>Gunneridae</taxon>
        <taxon>Pentapetalae</taxon>
        <taxon>rosids</taxon>
        <taxon>malvids</taxon>
        <taxon>Brassicales</taxon>
        <taxon>Brassicaceae</taxon>
        <taxon>Thlaspideae</taxon>
        <taxon>Thlaspi</taxon>
    </lineage>
</organism>
<evidence type="ECO:0000313" key="5">
    <source>
        <dbReference type="Proteomes" id="UP000836841"/>
    </source>
</evidence>
<keyword evidence="2" id="KW-0408">Iron</keyword>
<evidence type="ECO:0000256" key="1">
    <source>
        <dbReference type="ARBA" id="ARBA00022723"/>
    </source>
</evidence>
<keyword evidence="5" id="KW-1185">Reference proteome</keyword>
<dbReference type="AlphaFoldDB" id="A0AAU9RGA7"/>
<dbReference type="Pfam" id="PF14226">
    <property type="entry name" value="DIOX_N"/>
    <property type="match status" value="1"/>
</dbReference>
<keyword evidence="1" id="KW-0479">Metal-binding</keyword>
<evidence type="ECO:0000256" key="2">
    <source>
        <dbReference type="ARBA" id="ARBA00023004"/>
    </source>
</evidence>
<evidence type="ECO:0000259" key="3">
    <source>
        <dbReference type="Pfam" id="PF14226"/>
    </source>
</evidence>
<dbReference type="Gene3D" id="2.60.120.330">
    <property type="entry name" value="B-lactam Antibiotic, Isopenicillin N Synthase, Chain"/>
    <property type="match status" value="1"/>
</dbReference>
<dbReference type="PANTHER" id="PTHR47990">
    <property type="entry name" value="2-OXOGLUTARATE (2OG) AND FE(II)-DEPENDENT OXYGENASE SUPERFAMILY PROTEIN-RELATED"/>
    <property type="match status" value="1"/>
</dbReference>
<sequence>MPKAALKLPDSHTWTIPVEYPVIDPVADESVPVIDLQDPDSGELVREACEKWGVFQAINHGVPAGLLRQIERHARRLFALPARQKLRAVRSPDEFTGYGAARIAQFFPKLMWSEGFAVTGSPERHARRLWPHGGHTTFWYVCVHLV</sequence>